<feature type="domain" description="Gfo/Idh/MocA-like oxidoreductase N-terminal" evidence="2">
    <location>
        <begin position="9"/>
        <end position="137"/>
    </location>
</feature>
<dbReference type="InterPro" id="IPR050463">
    <property type="entry name" value="Gfo/Idh/MocA_oxidrdct_glycsds"/>
</dbReference>
<sequence>MASSSSSPIKVGFVGLSATGWAATVSGPALLQPSLRDSYDLVAVSTSSEASAKASAEKYGKDVGHPVKAYYGSTSKIASDPDIDLVAISVKAMYHREAALPVLEAGKNLFLEWPAGACLEDTKTLAAAARRKGVKTVIGLQGRQIRTIAKVKELLASGVIGTIRSSNVILNTGRDFPAWTPLVIENNRYTHTKKNGAALLDIPMGHFLDLFTYTLGDFVNVSATHANVYTEAGILGDDGKPTGEIIKSDIPDHFSVAGFLKSGALVNIFWRAGYKSGEGTGRQQFVWEIDGEEGTIRMESDDLMGWFPSGCEPDLFLNGKKVEVDTLKNLVEILASGWRAFAKRETTYATIEDAVKIRTLLQAIDESATEGHKVDVVYD</sequence>
<comment type="caution">
    <text evidence="4">The sequence shown here is derived from an EMBL/GenBank/DDBJ whole genome shotgun (WGS) entry which is preliminary data.</text>
</comment>
<organism evidence="4 5">
    <name type="scientific">Agrocybe pediades</name>
    <dbReference type="NCBI Taxonomy" id="84607"/>
    <lineage>
        <taxon>Eukaryota</taxon>
        <taxon>Fungi</taxon>
        <taxon>Dikarya</taxon>
        <taxon>Basidiomycota</taxon>
        <taxon>Agaricomycotina</taxon>
        <taxon>Agaricomycetes</taxon>
        <taxon>Agaricomycetidae</taxon>
        <taxon>Agaricales</taxon>
        <taxon>Agaricineae</taxon>
        <taxon>Strophariaceae</taxon>
        <taxon>Agrocybe</taxon>
    </lineage>
</organism>
<dbReference type="InterPro" id="IPR055080">
    <property type="entry name" value="Gal80p-like_C"/>
</dbReference>
<dbReference type="PANTHER" id="PTHR43818:SF11">
    <property type="entry name" value="BCDNA.GH03377"/>
    <property type="match status" value="1"/>
</dbReference>
<dbReference type="GO" id="GO:0000166">
    <property type="term" value="F:nucleotide binding"/>
    <property type="evidence" value="ECO:0007669"/>
    <property type="project" value="InterPro"/>
</dbReference>
<dbReference type="SUPFAM" id="SSF51735">
    <property type="entry name" value="NAD(P)-binding Rossmann-fold domains"/>
    <property type="match status" value="1"/>
</dbReference>
<dbReference type="EMBL" id="JAACJL010000057">
    <property type="protein sequence ID" value="KAF4611603.1"/>
    <property type="molecule type" value="Genomic_DNA"/>
</dbReference>
<accession>A0A8H4QIL3</accession>
<dbReference type="Gene3D" id="3.30.360.10">
    <property type="entry name" value="Dihydrodipicolinate Reductase, domain 2"/>
    <property type="match status" value="1"/>
</dbReference>
<dbReference type="InterPro" id="IPR000683">
    <property type="entry name" value="Gfo/Idh/MocA-like_OxRdtase_N"/>
</dbReference>
<proteinExistence type="predicted"/>
<keyword evidence="5" id="KW-1185">Reference proteome</keyword>
<dbReference type="Proteomes" id="UP000521872">
    <property type="component" value="Unassembled WGS sequence"/>
</dbReference>
<protein>
    <recommendedName>
        <fullName evidence="6">Oxidoreductase</fullName>
    </recommendedName>
</protein>
<evidence type="ECO:0000259" key="2">
    <source>
        <dbReference type="Pfam" id="PF01408"/>
    </source>
</evidence>
<gene>
    <name evidence="4" type="ORF">D9613_003915</name>
</gene>
<dbReference type="SUPFAM" id="SSF55347">
    <property type="entry name" value="Glyceraldehyde-3-phosphate dehydrogenase-like, C-terminal domain"/>
    <property type="match status" value="1"/>
</dbReference>
<evidence type="ECO:0000256" key="1">
    <source>
        <dbReference type="ARBA" id="ARBA00023002"/>
    </source>
</evidence>
<dbReference type="InterPro" id="IPR036291">
    <property type="entry name" value="NAD(P)-bd_dom_sf"/>
</dbReference>
<evidence type="ECO:0000259" key="3">
    <source>
        <dbReference type="Pfam" id="PF22685"/>
    </source>
</evidence>
<dbReference type="Pfam" id="PF22685">
    <property type="entry name" value="Gal80p_C-like"/>
    <property type="match status" value="1"/>
</dbReference>
<evidence type="ECO:0000313" key="4">
    <source>
        <dbReference type="EMBL" id="KAF4611603.1"/>
    </source>
</evidence>
<keyword evidence="1" id="KW-0560">Oxidoreductase</keyword>
<dbReference type="PANTHER" id="PTHR43818">
    <property type="entry name" value="BCDNA.GH03377"/>
    <property type="match status" value="1"/>
</dbReference>
<evidence type="ECO:0008006" key="6">
    <source>
        <dbReference type="Google" id="ProtNLM"/>
    </source>
</evidence>
<dbReference type="GO" id="GO:0016491">
    <property type="term" value="F:oxidoreductase activity"/>
    <property type="evidence" value="ECO:0007669"/>
    <property type="project" value="UniProtKB-KW"/>
</dbReference>
<dbReference type="Pfam" id="PF01408">
    <property type="entry name" value="GFO_IDH_MocA"/>
    <property type="match status" value="1"/>
</dbReference>
<dbReference type="AlphaFoldDB" id="A0A8H4QIL3"/>
<feature type="domain" description="Gal80p-like C-terminal" evidence="3">
    <location>
        <begin position="148"/>
        <end position="300"/>
    </location>
</feature>
<name>A0A8H4QIL3_9AGAR</name>
<reference evidence="4 5" key="1">
    <citation type="submission" date="2019-12" db="EMBL/GenBank/DDBJ databases">
        <authorList>
            <person name="Floudas D."/>
            <person name="Bentzer J."/>
            <person name="Ahren D."/>
            <person name="Johansson T."/>
            <person name="Persson P."/>
            <person name="Tunlid A."/>
        </authorList>
    </citation>
    <scope>NUCLEOTIDE SEQUENCE [LARGE SCALE GENOMIC DNA]</scope>
    <source>
        <strain evidence="4 5">CBS 102.39</strain>
    </source>
</reference>
<evidence type="ECO:0000313" key="5">
    <source>
        <dbReference type="Proteomes" id="UP000521872"/>
    </source>
</evidence>
<dbReference type="Gene3D" id="3.40.50.720">
    <property type="entry name" value="NAD(P)-binding Rossmann-like Domain"/>
    <property type="match status" value="1"/>
</dbReference>